<dbReference type="Proteomes" id="UP000603708">
    <property type="component" value="Unassembled WGS sequence"/>
</dbReference>
<evidence type="ECO:0008006" key="6">
    <source>
        <dbReference type="Google" id="ProtNLM"/>
    </source>
</evidence>
<organism evidence="4 5">
    <name type="scientific">Streptomyces sulfonofaciens</name>
    <dbReference type="NCBI Taxonomy" id="68272"/>
    <lineage>
        <taxon>Bacteria</taxon>
        <taxon>Bacillati</taxon>
        <taxon>Actinomycetota</taxon>
        <taxon>Actinomycetes</taxon>
        <taxon>Kitasatosporales</taxon>
        <taxon>Streptomycetaceae</taxon>
        <taxon>Streptomyces</taxon>
    </lineage>
</organism>
<dbReference type="PANTHER" id="PTHR40763:SF4">
    <property type="entry name" value="DUF1707 DOMAIN-CONTAINING PROTEIN"/>
    <property type="match status" value="1"/>
</dbReference>
<reference evidence="4" key="1">
    <citation type="journal article" date="2014" name="Int. J. Syst. Evol. Microbiol.">
        <title>Complete genome sequence of Corynebacterium casei LMG S-19264T (=DSM 44701T), isolated from a smear-ripened cheese.</title>
        <authorList>
            <consortium name="US DOE Joint Genome Institute (JGI-PGF)"/>
            <person name="Walter F."/>
            <person name="Albersmeier A."/>
            <person name="Kalinowski J."/>
            <person name="Ruckert C."/>
        </authorList>
    </citation>
    <scope>NUCLEOTIDE SEQUENCE</scope>
    <source>
        <strain evidence="4">JCM 5069</strain>
    </source>
</reference>
<evidence type="ECO:0000256" key="1">
    <source>
        <dbReference type="SAM" id="Phobius"/>
    </source>
</evidence>
<accession>A0A919G561</accession>
<sequence length="154" mass="16131">MLAAHADRERAVDVLRAGFAEGRLKQGEYEQRVEQAYRARTVGELGVLVADLPQGPVPQQTAPAKPSATPPVPRTFLPTPLSDTNPKSIGALTFGVAGFATVGVTSIPAVVLGHMARREIRRTGERGDGMAIGGVVLGWLGLVLFVVVLIAAAV</sequence>
<dbReference type="RefSeq" id="WP_229924629.1">
    <property type="nucleotide sequence ID" value="NZ_BNCD01000007.1"/>
</dbReference>
<reference evidence="4" key="2">
    <citation type="submission" date="2020-09" db="EMBL/GenBank/DDBJ databases">
        <authorList>
            <person name="Sun Q."/>
            <person name="Ohkuma M."/>
        </authorList>
    </citation>
    <scope>NUCLEOTIDE SEQUENCE</scope>
    <source>
        <strain evidence="4">JCM 5069</strain>
    </source>
</reference>
<dbReference type="InterPro" id="IPR012551">
    <property type="entry name" value="DUF1707_SHOCT-like"/>
</dbReference>
<feature type="domain" description="DUF1707" evidence="2">
    <location>
        <begin position="2"/>
        <end position="53"/>
    </location>
</feature>
<dbReference type="AlphaFoldDB" id="A0A919G561"/>
<evidence type="ECO:0000259" key="3">
    <source>
        <dbReference type="Pfam" id="PF13828"/>
    </source>
</evidence>
<evidence type="ECO:0000259" key="2">
    <source>
        <dbReference type="Pfam" id="PF08044"/>
    </source>
</evidence>
<comment type="caution">
    <text evidence="4">The sequence shown here is derived from an EMBL/GenBank/DDBJ whole genome shotgun (WGS) entry which is preliminary data.</text>
</comment>
<dbReference type="EMBL" id="BNCD01000007">
    <property type="protein sequence ID" value="GHH78457.1"/>
    <property type="molecule type" value="Genomic_DNA"/>
</dbReference>
<dbReference type="PANTHER" id="PTHR40763">
    <property type="entry name" value="MEMBRANE PROTEIN-RELATED"/>
    <property type="match status" value="1"/>
</dbReference>
<name>A0A919G561_9ACTN</name>
<dbReference type="Pfam" id="PF08044">
    <property type="entry name" value="DUF1707"/>
    <property type="match status" value="1"/>
</dbReference>
<evidence type="ECO:0000313" key="5">
    <source>
        <dbReference type="Proteomes" id="UP000603708"/>
    </source>
</evidence>
<keyword evidence="1" id="KW-1133">Transmembrane helix</keyword>
<feature type="transmembrane region" description="Helical" evidence="1">
    <location>
        <begin position="132"/>
        <end position="153"/>
    </location>
</feature>
<evidence type="ECO:0000313" key="4">
    <source>
        <dbReference type="EMBL" id="GHH78457.1"/>
    </source>
</evidence>
<keyword evidence="5" id="KW-1185">Reference proteome</keyword>
<dbReference type="Pfam" id="PF13828">
    <property type="entry name" value="DUF4190"/>
    <property type="match status" value="1"/>
</dbReference>
<protein>
    <recommendedName>
        <fullName evidence="6">DUF4190 domain-containing protein</fullName>
    </recommendedName>
</protein>
<proteinExistence type="predicted"/>
<feature type="transmembrane region" description="Helical" evidence="1">
    <location>
        <begin position="89"/>
        <end position="112"/>
    </location>
</feature>
<feature type="domain" description="DUF4190" evidence="3">
    <location>
        <begin position="88"/>
        <end position="147"/>
    </location>
</feature>
<keyword evidence="1" id="KW-0472">Membrane</keyword>
<keyword evidence="1" id="KW-0812">Transmembrane</keyword>
<dbReference type="InterPro" id="IPR025241">
    <property type="entry name" value="DUF4190"/>
</dbReference>
<gene>
    <name evidence="4" type="ORF">GCM10018793_28970</name>
</gene>